<feature type="compositionally biased region" description="Polar residues" evidence="1">
    <location>
        <begin position="1"/>
        <end position="23"/>
    </location>
</feature>
<reference evidence="2 3" key="1">
    <citation type="journal article" date="2023" name="Nucleic Acids Res.">
        <title>The hologenome of Daphnia magna reveals possible DNA methylation and microbiome-mediated evolution of the host genome.</title>
        <authorList>
            <person name="Chaturvedi A."/>
            <person name="Li X."/>
            <person name="Dhandapani V."/>
            <person name="Marshall H."/>
            <person name="Kissane S."/>
            <person name="Cuenca-Cambronero M."/>
            <person name="Asole G."/>
            <person name="Calvet F."/>
            <person name="Ruiz-Romero M."/>
            <person name="Marangio P."/>
            <person name="Guigo R."/>
            <person name="Rago D."/>
            <person name="Mirbahai L."/>
            <person name="Eastwood N."/>
            <person name="Colbourne J.K."/>
            <person name="Zhou J."/>
            <person name="Mallon E."/>
            <person name="Orsini L."/>
        </authorList>
    </citation>
    <scope>NUCLEOTIDE SEQUENCE [LARGE SCALE GENOMIC DNA]</scope>
    <source>
        <strain evidence="2">LRV0_1</strain>
    </source>
</reference>
<keyword evidence="3" id="KW-1185">Reference proteome</keyword>
<evidence type="ECO:0000256" key="1">
    <source>
        <dbReference type="SAM" id="MobiDB-lite"/>
    </source>
</evidence>
<comment type="caution">
    <text evidence="2">The sequence shown here is derived from an EMBL/GenBank/DDBJ whole genome shotgun (WGS) entry which is preliminary data.</text>
</comment>
<dbReference type="Proteomes" id="UP001234178">
    <property type="component" value="Unassembled WGS sequence"/>
</dbReference>
<gene>
    <name evidence="2" type="ORF">OUZ56_010674</name>
</gene>
<organism evidence="2 3">
    <name type="scientific">Daphnia magna</name>
    <dbReference type="NCBI Taxonomy" id="35525"/>
    <lineage>
        <taxon>Eukaryota</taxon>
        <taxon>Metazoa</taxon>
        <taxon>Ecdysozoa</taxon>
        <taxon>Arthropoda</taxon>
        <taxon>Crustacea</taxon>
        <taxon>Branchiopoda</taxon>
        <taxon>Diplostraca</taxon>
        <taxon>Cladocera</taxon>
        <taxon>Anomopoda</taxon>
        <taxon>Daphniidae</taxon>
        <taxon>Daphnia</taxon>
    </lineage>
</organism>
<evidence type="ECO:0008006" key="4">
    <source>
        <dbReference type="Google" id="ProtNLM"/>
    </source>
</evidence>
<evidence type="ECO:0000313" key="2">
    <source>
        <dbReference type="EMBL" id="KAK4025174.1"/>
    </source>
</evidence>
<sequence length="247" mass="28283">MNLATVTTAENPCSNQGKMTSFLTKKPKEDQPNCFQSLSAISPITIEGLTSTQPEPQSSSSSNSECDEDEESVIEMDTSNFHLSPSNYNKKKKGRLVSVITKKKYRENFVKGWPEFYDWLERRFHGGRDCYVAYCKICNEFKTNGQSELQKHCKMPRHLRFKPLLSENTSLREIMNSFTSSTLGNQVVRMEVKLLLFIAEHDFPLSLMDSLLVVLRSCFPRDPILKQLSMGKQKSSNIIRFGLYNNL</sequence>
<feature type="region of interest" description="Disordered" evidence="1">
    <location>
        <begin position="1"/>
        <end position="34"/>
    </location>
</feature>
<name>A0ABR0AJ77_9CRUS</name>
<accession>A0ABR0AJ77</accession>
<evidence type="ECO:0000313" key="3">
    <source>
        <dbReference type="Proteomes" id="UP001234178"/>
    </source>
</evidence>
<feature type="compositionally biased region" description="Low complexity" evidence="1">
    <location>
        <begin position="50"/>
        <end position="64"/>
    </location>
</feature>
<feature type="region of interest" description="Disordered" evidence="1">
    <location>
        <begin position="49"/>
        <end position="71"/>
    </location>
</feature>
<dbReference type="EMBL" id="JAOYFB010000037">
    <property type="protein sequence ID" value="KAK4025174.1"/>
    <property type="molecule type" value="Genomic_DNA"/>
</dbReference>
<proteinExistence type="predicted"/>
<protein>
    <recommendedName>
        <fullName evidence="4">BED-type domain-containing protein</fullName>
    </recommendedName>
</protein>